<dbReference type="EMBL" id="BJNB01000008">
    <property type="protein sequence ID" value="GEB97265.1"/>
    <property type="molecule type" value="Genomic_DNA"/>
</dbReference>
<feature type="compositionally biased region" description="Polar residues" evidence="1">
    <location>
        <begin position="232"/>
        <end position="246"/>
    </location>
</feature>
<keyword evidence="2" id="KW-0472">Membrane</keyword>
<reference evidence="4 6" key="2">
    <citation type="submission" date="2019-06" db="EMBL/GenBank/DDBJ databases">
        <title>Whole genome shotgun sequence of Corynebacterium flavescens NBRC 14136.</title>
        <authorList>
            <person name="Hosoyama A."/>
            <person name="Uohara A."/>
            <person name="Ohji S."/>
            <person name="Ichikawa N."/>
        </authorList>
    </citation>
    <scope>NUCLEOTIDE SEQUENCE [LARGE SCALE GENOMIC DNA]</scope>
    <source>
        <strain evidence="4 6">NBRC 14136</strain>
    </source>
</reference>
<feature type="compositionally biased region" description="Low complexity" evidence="1">
    <location>
        <begin position="183"/>
        <end position="196"/>
    </location>
</feature>
<evidence type="ECO:0000313" key="3">
    <source>
        <dbReference type="EMBL" id="APT86182.1"/>
    </source>
</evidence>
<dbReference type="RefSeq" id="WP_075729180.1">
    <property type="nucleotide sequence ID" value="NZ_BJNB01000008.1"/>
</dbReference>
<evidence type="ECO:0000313" key="6">
    <source>
        <dbReference type="Proteomes" id="UP000315353"/>
    </source>
</evidence>
<dbReference type="Proteomes" id="UP000185479">
    <property type="component" value="Chromosome"/>
</dbReference>
<evidence type="ECO:0000256" key="2">
    <source>
        <dbReference type="SAM" id="Phobius"/>
    </source>
</evidence>
<feature type="region of interest" description="Disordered" evidence="1">
    <location>
        <begin position="168"/>
        <end position="273"/>
    </location>
</feature>
<reference evidence="3 5" key="1">
    <citation type="submission" date="2014-08" db="EMBL/GenBank/DDBJ databases">
        <title>Complete genome sequence of Corynebacterium flavescens OJ8(T)(=DSM 20296(T)), isolated from cheese.</title>
        <authorList>
            <person name="Ruckert C."/>
            <person name="Albersmeier A."/>
            <person name="Winkler A."/>
            <person name="Kalinowski J."/>
        </authorList>
    </citation>
    <scope>NUCLEOTIDE SEQUENCE [LARGE SCALE GENOMIC DNA]</scope>
    <source>
        <strain evidence="3 5">OJ8</strain>
    </source>
</reference>
<evidence type="ECO:0008006" key="7">
    <source>
        <dbReference type="Google" id="ProtNLM"/>
    </source>
</evidence>
<dbReference type="KEGG" id="cfc:CFLV_02575"/>
<feature type="compositionally biased region" description="Pro residues" evidence="1">
    <location>
        <begin position="197"/>
        <end position="209"/>
    </location>
</feature>
<feature type="compositionally biased region" description="Basic and acidic residues" evidence="1">
    <location>
        <begin position="168"/>
        <end position="182"/>
    </location>
</feature>
<dbReference type="STRING" id="28028.CFLV_02575"/>
<name>A0A1L7CJZ3_CORFL</name>
<dbReference type="AlphaFoldDB" id="A0A1L7CJZ3"/>
<keyword evidence="2" id="KW-0812">Transmembrane</keyword>
<sequence>MVKRDDDAFLNALSLGKDPSQGEDELAGLLLELRDEVHQPMPQVPLGALAGATGRGAESGVDNGAAGAEASGGTVMSLESARSRRRRPLMHGLIGAAAATLLIAGSGTAIFNAGPDSPLAGIQAAVFGSQDADSVELASKLEEIDSRVASGDMDGTRQLLEEARKLVRSREGAAQAESKDSPVVRSTTTVTRSPEPGAAPAPVSVPPAASPSAETVTVTAVETETVYVTTTPGSSTRPVTPTSTAPEPTDPAEPSDSADPAHGGGTDGHTPTP</sequence>
<protein>
    <recommendedName>
        <fullName evidence="7">Anti-sigma-D factor RsdA sigma factor binding region domain-containing protein</fullName>
    </recommendedName>
</protein>
<keyword evidence="2" id="KW-1133">Transmembrane helix</keyword>
<organism evidence="3 5">
    <name type="scientific">Corynebacterium flavescens</name>
    <dbReference type="NCBI Taxonomy" id="28028"/>
    <lineage>
        <taxon>Bacteria</taxon>
        <taxon>Bacillati</taxon>
        <taxon>Actinomycetota</taxon>
        <taxon>Actinomycetes</taxon>
        <taxon>Mycobacteriales</taxon>
        <taxon>Corynebacteriaceae</taxon>
        <taxon>Corynebacterium</taxon>
    </lineage>
</organism>
<feature type="compositionally biased region" description="Low complexity" evidence="1">
    <location>
        <begin position="210"/>
        <end position="231"/>
    </location>
</feature>
<evidence type="ECO:0000313" key="5">
    <source>
        <dbReference type="Proteomes" id="UP000185479"/>
    </source>
</evidence>
<dbReference type="Proteomes" id="UP000315353">
    <property type="component" value="Unassembled WGS sequence"/>
</dbReference>
<accession>A0A1L7CJZ3</accession>
<proteinExistence type="predicted"/>
<keyword evidence="5" id="KW-1185">Reference proteome</keyword>
<dbReference type="OrthoDB" id="4426886at2"/>
<feature type="transmembrane region" description="Helical" evidence="2">
    <location>
        <begin position="89"/>
        <end position="111"/>
    </location>
</feature>
<feature type="compositionally biased region" description="Low complexity" evidence="1">
    <location>
        <begin position="46"/>
        <end position="56"/>
    </location>
</feature>
<dbReference type="EMBL" id="CP009246">
    <property type="protein sequence ID" value="APT86182.1"/>
    <property type="molecule type" value="Genomic_DNA"/>
</dbReference>
<gene>
    <name evidence="4" type="ORF">CFL01nite_07600</name>
    <name evidence="3" type="ORF">CFLV_02575</name>
</gene>
<evidence type="ECO:0000313" key="4">
    <source>
        <dbReference type="EMBL" id="GEB97265.1"/>
    </source>
</evidence>
<feature type="region of interest" description="Disordered" evidence="1">
    <location>
        <begin position="45"/>
        <end position="82"/>
    </location>
</feature>
<evidence type="ECO:0000256" key="1">
    <source>
        <dbReference type="SAM" id="MobiDB-lite"/>
    </source>
</evidence>
<dbReference type="GeneID" id="82879605"/>